<dbReference type="PANTHER" id="PTHR11777:SF9">
    <property type="entry name" value="ALANINE--TRNA LIGASE, CYTOPLASMIC"/>
    <property type="match status" value="1"/>
</dbReference>
<dbReference type="PANTHER" id="PTHR11777">
    <property type="entry name" value="ALANYL-TRNA SYNTHETASE"/>
    <property type="match status" value="1"/>
</dbReference>
<dbReference type="Gene3D" id="3.30.54.20">
    <property type="match status" value="1"/>
</dbReference>
<dbReference type="InterPro" id="IPR018162">
    <property type="entry name" value="Ala-tRNA-ligase_IIc_anticod-bd"/>
</dbReference>
<name>A0AAW9MZ81_9FIRM</name>
<dbReference type="GO" id="GO:0006419">
    <property type="term" value="P:alanyl-tRNA aminoacylation"/>
    <property type="evidence" value="ECO:0007669"/>
    <property type="project" value="UniProtKB-UniRule"/>
</dbReference>
<dbReference type="SUPFAM" id="SSF101353">
    <property type="entry name" value="Putative anticodon-binding domain of alanyl-tRNA synthetase (AlaRS)"/>
    <property type="match status" value="1"/>
</dbReference>
<keyword evidence="10 13" id="KW-0030">Aminoacyl-tRNA synthetase</keyword>
<keyword evidence="13" id="KW-0963">Cytoplasm</keyword>
<dbReference type="InterPro" id="IPR002318">
    <property type="entry name" value="Ala-tRNA-lgiase_IIc"/>
</dbReference>
<dbReference type="SUPFAM" id="SSF55186">
    <property type="entry name" value="ThrRS/AlaRS common domain"/>
    <property type="match status" value="1"/>
</dbReference>
<evidence type="ECO:0000256" key="11">
    <source>
        <dbReference type="ARBA" id="ARBA00024779"/>
    </source>
</evidence>
<dbReference type="RefSeq" id="WP_324619988.1">
    <property type="nucleotide sequence ID" value="NZ_JAYKOT010000003.1"/>
</dbReference>
<dbReference type="InterPro" id="IPR009000">
    <property type="entry name" value="Transl_B-barrel_sf"/>
</dbReference>
<dbReference type="AlphaFoldDB" id="A0AAW9MZ81"/>
<comment type="subcellular location">
    <subcellularLocation>
        <location evidence="13">Cytoplasm</location>
    </subcellularLocation>
</comment>
<evidence type="ECO:0000256" key="5">
    <source>
        <dbReference type="ARBA" id="ARBA00022741"/>
    </source>
</evidence>
<dbReference type="FunFam" id="3.30.980.10:FF:000004">
    <property type="entry name" value="Alanine--tRNA ligase, cytoplasmic"/>
    <property type="match status" value="1"/>
</dbReference>
<feature type="binding site" evidence="13">
    <location>
        <position position="565"/>
    </location>
    <ligand>
        <name>Zn(2+)</name>
        <dbReference type="ChEBI" id="CHEBI:29105"/>
    </ligand>
</feature>
<proteinExistence type="inferred from homology"/>
<dbReference type="EC" id="6.1.1.7" evidence="13"/>
<dbReference type="Proteomes" id="UP001357733">
    <property type="component" value="Unassembled WGS sequence"/>
</dbReference>
<evidence type="ECO:0000256" key="7">
    <source>
        <dbReference type="ARBA" id="ARBA00022840"/>
    </source>
</evidence>
<comment type="similarity">
    <text evidence="1 13">Belongs to the class-II aminoacyl-tRNA synthetase family.</text>
</comment>
<dbReference type="Gene3D" id="3.10.310.40">
    <property type="match status" value="1"/>
</dbReference>
<dbReference type="HAMAP" id="MF_00036_B">
    <property type="entry name" value="Ala_tRNA_synth_B"/>
    <property type="match status" value="1"/>
</dbReference>
<dbReference type="InterPro" id="IPR018163">
    <property type="entry name" value="Thr/Ala-tRNA-synth_IIc_edit"/>
</dbReference>
<evidence type="ECO:0000256" key="10">
    <source>
        <dbReference type="ARBA" id="ARBA00023146"/>
    </source>
</evidence>
<dbReference type="Pfam" id="PF07973">
    <property type="entry name" value="tRNA_SAD"/>
    <property type="match status" value="1"/>
</dbReference>
<dbReference type="SMART" id="SM00863">
    <property type="entry name" value="tRNA_SAD"/>
    <property type="match status" value="1"/>
</dbReference>
<comment type="cofactor">
    <cofactor evidence="13">
        <name>Zn(2+)</name>
        <dbReference type="ChEBI" id="CHEBI:29105"/>
    </cofactor>
    <text evidence="13">Binds 1 zinc ion per subunit.</text>
</comment>
<organism evidence="15 16">
    <name type="scientific">Citroniella saccharovorans</name>
    <dbReference type="NCBI Taxonomy" id="2053367"/>
    <lineage>
        <taxon>Bacteria</taxon>
        <taxon>Bacillati</taxon>
        <taxon>Bacillota</taxon>
        <taxon>Tissierellia</taxon>
        <taxon>Tissierellales</taxon>
        <taxon>Peptoniphilaceae</taxon>
        <taxon>Citroniella</taxon>
    </lineage>
</organism>
<dbReference type="InterPro" id="IPR045864">
    <property type="entry name" value="aa-tRNA-synth_II/BPL/LPL"/>
</dbReference>
<dbReference type="FunFam" id="3.30.930.10:FF:000004">
    <property type="entry name" value="Alanine--tRNA ligase"/>
    <property type="match status" value="1"/>
</dbReference>
<keyword evidence="9 13" id="KW-0648">Protein biosynthesis</keyword>
<keyword evidence="3 13" id="KW-0436">Ligase</keyword>
<dbReference type="GO" id="GO:0004813">
    <property type="term" value="F:alanine-tRNA ligase activity"/>
    <property type="evidence" value="ECO:0007669"/>
    <property type="project" value="UniProtKB-UniRule"/>
</dbReference>
<keyword evidence="6 13" id="KW-0862">Zinc</keyword>
<dbReference type="GO" id="GO:0002161">
    <property type="term" value="F:aminoacyl-tRNA deacylase activity"/>
    <property type="evidence" value="ECO:0007669"/>
    <property type="project" value="TreeGrafter"/>
</dbReference>
<evidence type="ECO:0000256" key="1">
    <source>
        <dbReference type="ARBA" id="ARBA00008226"/>
    </source>
</evidence>
<evidence type="ECO:0000256" key="4">
    <source>
        <dbReference type="ARBA" id="ARBA00022723"/>
    </source>
</evidence>
<dbReference type="InterPro" id="IPR050058">
    <property type="entry name" value="Ala-tRNA_ligase"/>
</dbReference>
<evidence type="ECO:0000313" key="16">
    <source>
        <dbReference type="Proteomes" id="UP001357733"/>
    </source>
</evidence>
<feature type="binding site" evidence="13">
    <location>
        <position position="663"/>
    </location>
    <ligand>
        <name>Zn(2+)</name>
        <dbReference type="ChEBI" id="CHEBI:29105"/>
    </ligand>
</feature>
<comment type="function">
    <text evidence="11 13">Catalyzes the attachment of alanine to tRNA(Ala) in a two-step reaction: alanine is first activated by ATP to form Ala-AMP and then transferred to the acceptor end of tRNA(Ala). Also edits incorrectly charged Ser-tRNA(Ala) and Gly-tRNA(Ala) via its editing domain.</text>
</comment>
<reference evidence="15 16" key="1">
    <citation type="submission" date="2024-01" db="EMBL/GenBank/DDBJ databases">
        <title>Complete genome sequence of Citroniella saccharovorans strain M6.X9, isolated from human fecal sample.</title>
        <authorList>
            <person name="Cheng G."/>
            <person name="Westerholm M."/>
            <person name="Schnurer A."/>
        </authorList>
    </citation>
    <scope>NUCLEOTIDE SEQUENCE [LARGE SCALE GENOMIC DNA]</scope>
    <source>
        <strain evidence="15 16">DSM 29873</strain>
    </source>
</reference>
<dbReference type="InterPro" id="IPR018164">
    <property type="entry name" value="Ala-tRNA-synth_IIc_N"/>
</dbReference>
<dbReference type="SUPFAM" id="SSF55681">
    <property type="entry name" value="Class II aaRS and biotin synthetases"/>
    <property type="match status" value="1"/>
</dbReference>
<dbReference type="GO" id="GO:0005524">
    <property type="term" value="F:ATP binding"/>
    <property type="evidence" value="ECO:0007669"/>
    <property type="project" value="UniProtKB-UniRule"/>
</dbReference>
<feature type="domain" description="Alanyl-transfer RNA synthetases family profile" evidence="14">
    <location>
        <begin position="4"/>
        <end position="706"/>
    </location>
</feature>
<dbReference type="GO" id="GO:0016740">
    <property type="term" value="F:transferase activity"/>
    <property type="evidence" value="ECO:0007669"/>
    <property type="project" value="UniProtKB-ARBA"/>
</dbReference>
<dbReference type="InterPro" id="IPR023033">
    <property type="entry name" value="Ala_tRNA_ligase_euk/bac"/>
</dbReference>
<dbReference type="GO" id="GO:0005829">
    <property type="term" value="C:cytosol"/>
    <property type="evidence" value="ECO:0007669"/>
    <property type="project" value="TreeGrafter"/>
</dbReference>
<feature type="binding site" evidence="13">
    <location>
        <position position="561"/>
    </location>
    <ligand>
        <name>Zn(2+)</name>
        <dbReference type="ChEBI" id="CHEBI:29105"/>
    </ligand>
</feature>
<dbReference type="Pfam" id="PF02272">
    <property type="entry name" value="DHHA1"/>
    <property type="match status" value="1"/>
</dbReference>
<dbReference type="Gene3D" id="3.30.930.10">
    <property type="entry name" value="Bira Bifunctional Protein, Domain 2"/>
    <property type="match status" value="1"/>
</dbReference>
<dbReference type="Gene3D" id="3.30.980.10">
    <property type="entry name" value="Threonyl-trna Synthetase, Chain A, domain 2"/>
    <property type="match status" value="1"/>
</dbReference>
<protein>
    <recommendedName>
        <fullName evidence="13">Alanine--tRNA ligase</fullName>
        <ecNumber evidence="13">6.1.1.7</ecNumber>
    </recommendedName>
    <alternativeName>
        <fullName evidence="13">Alanyl-tRNA synthetase</fullName>
        <shortName evidence="13">AlaRS</shortName>
    </alternativeName>
</protein>
<dbReference type="PROSITE" id="PS50860">
    <property type="entry name" value="AA_TRNA_LIGASE_II_ALA"/>
    <property type="match status" value="1"/>
</dbReference>
<dbReference type="PRINTS" id="PR00980">
    <property type="entry name" value="TRNASYNTHALA"/>
</dbReference>
<evidence type="ECO:0000256" key="12">
    <source>
        <dbReference type="ARBA" id="ARBA00048300"/>
    </source>
</evidence>
<dbReference type="InterPro" id="IPR003156">
    <property type="entry name" value="DHHA1_dom"/>
</dbReference>
<keyword evidence="2 13" id="KW-0820">tRNA-binding</keyword>
<evidence type="ECO:0000313" key="15">
    <source>
        <dbReference type="EMBL" id="MEB3429832.1"/>
    </source>
</evidence>
<accession>A0AAW9MZ81</accession>
<dbReference type="SUPFAM" id="SSF50447">
    <property type="entry name" value="Translation proteins"/>
    <property type="match status" value="1"/>
</dbReference>
<dbReference type="EMBL" id="JAYKOT010000003">
    <property type="protein sequence ID" value="MEB3429832.1"/>
    <property type="molecule type" value="Genomic_DNA"/>
</dbReference>
<comment type="domain">
    <text evidence="13">Consists of three domains; the N-terminal catalytic domain, the editing domain and the C-terminal C-Ala domain. The editing domain removes incorrectly charged amino acids, while the C-Ala domain, along with tRNA(Ala), serves as a bridge to cooperatively bring together the editing and aminoacylation centers thus stimulating deacylation of misacylated tRNAs.</text>
</comment>
<evidence type="ECO:0000259" key="14">
    <source>
        <dbReference type="PROSITE" id="PS50860"/>
    </source>
</evidence>
<dbReference type="FunFam" id="3.10.310.40:FF:000001">
    <property type="entry name" value="Alanine--tRNA ligase"/>
    <property type="match status" value="1"/>
</dbReference>
<evidence type="ECO:0000256" key="2">
    <source>
        <dbReference type="ARBA" id="ARBA00022555"/>
    </source>
</evidence>
<sequence>MKNLSVNELREAFLKFFAEKKHNRLESFSLVPENDDSLLLINAGMAPLKDYFMGVKKMPNNRATSSQKCIRTADIDLVGKTSRHGTFFEMLGNFSFGDYFKRDAIKWAYEFITEVIEMDTDKLWVSVYKDDDEAYNIWKDEVKFPEERIVRLGKEDNFWELEVGPCGPCSEIHIDRGEEYGCGKDDCKPGCDCDRFLEFWNLVFTQFNKTKDGEYIPLDHPNIDTGMGLERLALIVQGKENIFEIDVNDKIIKTIENLSHKKYGEDKKIDSSIRVITDHIKALMFLIADGVIPSNEARGYVLRRIMRRAIRHGRLIGIDGEFLTKVGETVIESYKNAYPVLERDKERIFKIIYAEEEKFQETIMAGLQKLNNLLANLKNGDILDGEEVFKLYDTYGFPIDLTREIADEKNINVDENAFKELMNKQKLRSKASRTSSGGFSNTGINIEFNSKSTEFLGYTELKSEGCVTELFVDEDRKNKVSEGEFILVADRTPFYGEGGGQVGDTGFIYGDNLKIKVIDTKKNADGIIYHICEIVEGTVEINDKLTFEVDRIRRHQIAKNHSSTHLLNKALKEVLGPHINQAGSLVDDKRLRFDFTHFEAIKKEDLEKIEELVNSYIDMNLPIETSQMDLKEANKIGAIGLFEDKYKDIVRVVKMGDVSMELCGGTHLSRTSEVGMFSIQKEEGIAAGVRRIEAITGREFYKNFKMLEKTIEDTAIELKTNQNDLSKRAKTVMIDLREKEKEIEKLRLSSTDSDIEKAISEAKDFDGGKLVTFKFDGLDMNTLRSLTDKIKDKIGDGVVVLASTNGKSIQFTAGVSKSFIKKGVKAGNIIREVAKLTGGGGGGRDDFASAGGKDISKLDDALKKVKDLI</sequence>
<evidence type="ECO:0000256" key="3">
    <source>
        <dbReference type="ARBA" id="ARBA00022598"/>
    </source>
</evidence>
<keyword evidence="7 13" id="KW-0067">ATP-binding</keyword>
<dbReference type="InterPro" id="IPR018165">
    <property type="entry name" value="Ala-tRNA-synth_IIc_core"/>
</dbReference>
<dbReference type="NCBIfam" id="TIGR00344">
    <property type="entry name" value="alaS"/>
    <property type="match status" value="1"/>
</dbReference>
<dbReference type="GO" id="GO:0000049">
    <property type="term" value="F:tRNA binding"/>
    <property type="evidence" value="ECO:0007669"/>
    <property type="project" value="UniProtKB-KW"/>
</dbReference>
<evidence type="ECO:0000256" key="8">
    <source>
        <dbReference type="ARBA" id="ARBA00022884"/>
    </source>
</evidence>
<keyword evidence="8 13" id="KW-0694">RNA-binding</keyword>
<dbReference type="GO" id="GO:0140096">
    <property type="term" value="F:catalytic activity, acting on a protein"/>
    <property type="evidence" value="ECO:0007669"/>
    <property type="project" value="UniProtKB-ARBA"/>
</dbReference>
<evidence type="ECO:0000256" key="6">
    <source>
        <dbReference type="ARBA" id="ARBA00022833"/>
    </source>
</evidence>
<dbReference type="Pfam" id="PF01411">
    <property type="entry name" value="tRNA-synt_2c"/>
    <property type="match status" value="1"/>
</dbReference>
<comment type="caution">
    <text evidence="15">The sequence shown here is derived from an EMBL/GenBank/DDBJ whole genome shotgun (WGS) entry which is preliminary data.</text>
</comment>
<keyword evidence="5 13" id="KW-0547">Nucleotide-binding</keyword>
<dbReference type="Gene3D" id="2.40.30.130">
    <property type="match status" value="1"/>
</dbReference>
<keyword evidence="16" id="KW-1185">Reference proteome</keyword>
<dbReference type="FunFam" id="3.30.54.20:FF:000001">
    <property type="entry name" value="Alanine--tRNA ligase"/>
    <property type="match status" value="1"/>
</dbReference>
<comment type="catalytic activity">
    <reaction evidence="12 13">
        <text>tRNA(Ala) + L-alanine + ATP = L-alanyl-tRNA(Ala) + AMP + diphosphate</text>
        <dbReference type="Rhea" id="RHEA:12540"/>
        <dbReference type="Rhea" id="RHEA-COMP:9657"/>
        <dbReference type="Rhea" id="RHEA-COMP:9923"/>
        <dbReference type="ChEBI" id="CHEBI:30616"/>
        <dbReference type="ChEBI" id="CHEBI:33019"/>
        <dbReference type="ChEBI" id="CHEBI:57972"/>
        <dbReference type="ChEBI" id="CHEBI:78442"/>
        <dbReference type="ChEBI" id="CHEBI:78497"/>
        <dbReference type="ChEBI" id="CHEBI:456215"/>
        <dbReference type="EC" id="6.1.1.7"/>
    </reaction>
</comment>
<gene>
    <name evidence="13 15" type="primary">alaS</name>
    <name evidence="15" type="ORF">VLK81_07405</name>
</gene>
<keyword evidence="4 13" id="KW-0479">Metal-binding</keyword>
<dbReference type="InterPro" id="IPR012947">
    <property type="entry name" value="tRNA_SAD"/>
</dbReference>
<feature type="binding site" evidence="13">
    <location>
        <position position="667"/>
    </location>
    <ligand>
        <name>Zn(2+)</name>
        <dbReference type="ChEBI" id="CHEBI:29105"/>
    </ligand>
</feature>
<evidence type="ECO:0000256" key="9">
    <source>
        <dbReference type="ARBA" id="ARBA00022917"/>
    </source>
</evidence>
<evidence type="ECO:0000256" key="13">
    <source>
        <dbReference type="HAMAP-Rule" id="MF_00036"/>
    </source>
</evidence>
<dbReference type="CDD" id="cd00673">
    <property type="entry name" value="AlaRS_core"/>
    <property type="match status" value="1"/>
</dbReference>
<dbReference type="GO" id="GO:0008270">
    <property type="term" value="F:zinc ion binding"/>
    <property type="evidence" value="ECO:0007669"/>
    <property type="project" value="UniProtKB-UniRule"/>
</dbReference>